<evidence type="ECO:0000313" key="1">
    <source>
        <dbReference type="EMBL" id="MFD2275959.1"/>
    </source>
</evidence>
<organism evidence="1 2">
    <name type="scientific">Rubritalea spongiae</name>
    <dbReference type="NCBI Taxonomy" id="430797"/>
    <lineage>
        <taxon>Bacteria</taxon>
        <taxon>Pseudomonadati</taxon>
        <taxon>Verrucomicrobiota</taxon>
        <taxon>Verrucomicrobiia</taxon>
        <taxon>Verrucomicrobiales</taxon>
        <taxon>Rubritaleaceae</taxon>
        <taxon>Rubritalea</taxon>
    </lineage>
</organism>
<reference evidence="2" key="1">
    <citation type="journal article" date="2019" name="Int. J. Syst. Evol. Microbiol.">
        <title>The Global Catalogue of Microorganisms (GCM) 10K type strain sequencing project: providing services to taxonomists for standard genome sequencing and annotation.</title>
        <authorList>
            <consortium name="The Broad Institute Genomics Platform"/>
            <consortium name="The Broad Institute Genome Sequencing Center for Infectious Disease"/>
            <person name="Wu L."/>
            <person name="Ma J."/>
        </authorList>
    </citation>
    <scope>NUCLEOTIDE SEQUENCE [LARGE SCALE GENOMIC DNA]</scope>
    <source>
        <strain evidence="2">JCM 16545</strain>
    </source>
</reference>
<evidence type="ECO:0008006" key="3">
    <source>
        <dbReference type="Google" id="ProtNLM"/>
    </source>
</evidence>
<accession>A0ABW5E1L9</accession>
<sequence length="205" mass="22866">MAKDYKGEQVLVITRELLDSLGSFQGINIDVDKYLPSILDPKNNFFMDRGAAEDDPSHKQIIPYVLIRLNGEFVHYSRGKAGGEARLHAKRSLGIGGHINPEDTREDHLGRETYMAGVEREIAEEVVIDGSYTQKIIGLLNDDTNEVGQVHLGVVHLFDIEGSSVASNEDAIADLQLSTTEVIKADYYERLETWSQFCADILDDL</sequence>
<gene>
    <name evidence="1" type="ORF">ACFSQZ_05720</name>
</gene>
<dbReference type="Proteomes" id="UP001597297">
    <property type="component" value="Unassembled WGS sequence"/>
</dbReference>
<dbReference type="RefSeq" id="WP_377095481.1">
    <property type="nucleotide sequence ID" value="NZ_JBHSJM010000001.1"/>
</dbReference>
<dbReference type="EMBL" id="JBHUJC010000018">
    <property type="protein sequence ID" value="MFD2275959.1"/>
    <property type="molecule type" value="Genomic_DNA"/>
</dbReference>
<evidence type="ECO:0000313" key="2">
    <source>
        <dbReference type="Proteomes" id="UP001597297"/>
    </source>
</evidence>
<comment type="caution">
    <text evidence="1">The sequence shown here is derived from an EMBL/GenBank/DDBJ whole genome shotgun (WGS) entry which is preliminary data.</text>
</comment>
<name>A0ABW5E1L9_9BACT</name>
<dbReference type="Gene3D" id="3.90.79.10">
    <property type="entry name" value="Nucleoside Triphosphate Pyrophosphohydrolase"/>
    <property type="match status" value="1"/>
</dbReference>
<protein>
    <recommendedName>
        <fullName evidence="3">Phosphoesterase</fullName>
    </recommendedName>
</protein>
<keyword evidence="2" id="KW-1185">Reference proteome</keyword>
<proteinExistence type="predicted"/>